<evidence type="ECO:0000313" key="3">
    <source>
        <dbReference type="Proteomes" id="UP001152422"/>
    </source>
</evidence>
<dbReference type="CDD" id="cd00009">
    <property type="entry name" value="AAA"/>
    <property type="match status" value="1"/>
</dbReference>
<name>A0A9X4QYN7_9STAP</name>
<dbReference type="Proteomes" id="UP001152422">
    <property type="component" value="Unassembled WGS sequence"/>
</dbReference>
<dbReference type="PANTHER" id="PTHR30050">
    <property type="entry name" value="CHROMOSOMAL REPLICATION INITIATOR PROTEIN DNAA"/>
    <property type="match status" value="1"/>
</dbReference>
<accession>A0A9X4QYN7</accession>
<protein>
    <submittedName>
        <fullName evidence="2">ATP-binding protein</fullName>
    </submittedName>
</protein>
<dbReference type="Gene3D" id="3.40.50.300">
    <property type="entry name" value="P-loop containing nucleotide triphosphate hydrolases"/>
    <property type="match status" value="1"/>
</dbReference>
<dbReference type="RefSeq" id="WP_277582737.1">
    <property type="nucleotide sequence ID" value="NZ_JAMBPY010000001.1"/>
</dbReference>
<dbReference type="SUPFAM" id="SSF52540">
    <property type="entry name" value="P-loop containing nucleoside triphosphate hydrolases"/>
    <property type="match status" value="1"/>
</dbReference>
<feature type="domain" description="IstB-like ATP-binding" evidence="1">
    <location>
        <begin position="64"/>
        <end position="256"/>
    </location>
</feature>
<proteinExistence type="predicted"/>
<evidence type="ECO:0000259" key="1">
    <source>
        <dbReference type="Pfam" id="PF01695"/>
    </source>
</evidence>
<sequence>MQKLISPKLKKQLKQYEATNVTYDLYCECCGHKYDLHEFESGYTVKDGCECENIKQAKETAQRRKREHEQRKIDAMFNQSQINPSIKQATVNNYKPTNESQQNAKDIAVEYVKKFSIDNPKSLILHGSIGTGKSHLAFAITKALKNQGYKVAFMHIPKLMNRIKSTYKRDATETVEDIIKQLSSLDFLVLDDVGVDDSAHAISKLSDIVDNRTGLNNIFTTNYTNKQLNDDLNWQRVYSRMKFNAKRLNVLGDDYREGDAW</sequence>
<organism evidence="2 3">
    <name type="scientific">Staphylococcus equorum</name>
    <dbReference type="NCBI Taxonomy" id="246432"/>
    <lineage>
        <taxon>Bacteria</taxon>
        <taxon>Bacillati</taxon>
        <taxon>Bacillota</taxon>
        <taxon>Bacilli</taxon>
        <taxon>Bacillales</taxon>
        <taxon>Staphylococcaceae</taxon>
        <taxon>Staphylococcus</taxon>
    </lineage>
</organism>
<keyword evidence="3" id="KW-1185">Reference proteome</keyword>
<dbReference type="AlphaFoldDB" id="A0A9X4QYN7"/>
<evidence type="ECO:0000313" key="2">
    <source>
        <dbReference type="EMBL" id="MDG0844827.1"/>
    </source>
</evidence>
<comment type="caution">
    <text evidence="2">The sequence shown here is derived from an EMBL/GenBank/DDBJ whole genome shotgun (WGS) entry which is preliminary data.</text>
</comment>
<dbReference type="GO" id="GO:0005524">
    <property type="term" value="F:ATP binding"/>
    <property type="evidence" value="ECO:0007669"/>
    <property type="project" value="UniProtKB-KW"/>
</dbReference>
<dbReference type="InterPro" id="IPR027417">
    <property type="entry name" value="P-loop_NTPase"/>
</dbReference>
<gene>
    <name evidence="2" type="ORF">M4L89_01040</name>
</gene>
<dbReference type="InterPro" id="IPR002611">
    <property type="entry name" value="IstB_ATP-bd"/>
</dbReference>
<dbReference type="PANTHER" id="PTHR30050:SF4">
    <property type="entry name" value="ATP-BINDING PROTEIN RV3427C IN INSERTION SEQUENCE-RELATED"/>
    <property type="match status" value="1"/>
</dbReference>
<keyword evidence="2" id="KW-0067">ATP-binding</keyword>
<keyword evidence="2" id="KW-0547">Nucleotide-binding</keyword>
<dbReference type="GO" id="GO:0006260">
    <property type="term" value="P:DNA replication"/>
    <property type="evidence" value="ECO:0007669"/>
    <property type="project" value="TreeGrafter"/>
</dbReference>
<reference evidence="2" key="1">
    <citation type="submission" date="2022-05" db="EMBL/GenBank/DDBJ databases">
        <title>Comparative genomics of Staphylococcus equorum isolates.</title>
        <authorList>
            <person name="Luelf R.H."/>
        </authorList>
    </citation>
    <scope>NUCLEOTIDE SEQUENCE</scope>
    <source>
        <strain evidence="2">TMW 2.2497</strain>
    </source>
</reference>
<dbReference type="EMBL" id="JAMBQA010000001">
    <property type="protein sequence ID" value="MDG0844827.1"/>
    <property type="molecule type" value="Genomic_DNA"/>
</dbReference>
<dbReference type="Pfam" id="PF01695">
    <property type="entry name" value="IstB_IS21"/>
    <property type="match status" value="1"/>
</dbReference>